<dbReference type="PANTHER" id="PTHR30629:SF2">
    <property type="entry name" value="PROPHAGE INTEGRASE INTS-RELATED"/>
    <property type="match status" value="1"/>
</dbReference>
<comment type="similarity">
    <text evidence="1">Belongs to the 'phage' integrase family.</text>
</comment>
<keyword evidence="2" id="KW-0229">DNA integration</keyword>
<dbReference type="GO" id="GO:0006310">
    <property type="term" value="P:DNA recombination"/>
    <property type="evidence" value="ECO:0007669"/>
    <property type="project" value="UniProtKB-KW"/>
</dbReference>
<keyword evidence="3" id="KW-0238">DNA-binding</keyword>
<dbReference type="PANTHER" id="PTHR30629">
    <property type="entry name" value="PROPHAGE INTEGRASE"/>
    <property type="match status" value="1"/>
</dbReference>
<dbReference type="InterPro" id="IPR013762">
    <property type="entry name" value="Integrase-like_cat_sf"/>
</dbReference>
<evidence type="ECO:0000256" key="1">
    <source>
        <dbReference type="ARBA" id="ARBA00008857"/>
    </source>
</evidence>
<feature type="domain" description="Tyr recombinase" evidence="5">
    <location>
        <begin position="172"/>
        <end position="339"/>
    </location>
</feature>
<dbReference type="GO" id="GO:0015074">
    <property type="term" value="P:DNA integration"/>
    <property type="evidence" value="ECO:0007669"/>
    <property type="project" value="UniProtKB-KW"/>
</dbReference>
<evidence type="ECO:0000313" key="6">
    <source>
        <dbReference type="EMBL" id="AMU91577.1"/>
    </source>
</evidence>
<dbReference type="EMBL" id="CP013344">
    <property type="protein sequence ID" value="AMU91577.1"/>
    <property type="molecule type" value="Genomic_DNA"/>
</dbReference>
<dbReference type="Gene3D" id="1.10.443.10">
    <property type="entry name" value="Intergrase catalytic core"/>
    <property type="match status" value="1"/>
</dbReference>
<dbReference type="SUPFAM" id="SSF56349">
    <property type="entry name" value="DNA breaking-rejoining enzymes"/>
    <property type="match status" value="1"/>
</dbReference>
<dbReference type="InterPro" id="IPR050808">
    <property type="entry name" value="Phage_Integrase"/>
</dbReference>
<organism evidence="6 7">
    <name type="scientific">Sphingopyxis macrogoltabida</name>
    <name type="common">Sphingomonas macrogoltabidus</name>
    <dbReference type="NCBI Taxonomy" id="33050"/>
    <lineage>
        <taxon>Bacteria</taxon>
        <taxon>Pseudomonadati</taxon>
        <taxon>Pseudomonadota</taxon>
        <taxon>Alphaproteobacteria</taxon>
        <taxon>Sphingomonadales</taxon>
        <taxon>Sphingomonadaceae</taxon>
        <taxon>Sphingopyxis</taxon>
    </lineage>
</organism>
<keyword evidence="7" id="KW-1185">Reference proteome</keyword>
<gene>
    <name evidence="6" type="ORF">ATM17_21410</name>
</gene>
<dbReference type="InterPro" id="IPR011010">
    <property type="entry name" value="DNA_brk_join_enz"/>
</dbReference>
<accession>A0AAC9AXH3</accession>
<dbReference type="Proteomes" id="UP000076088">
    <property type="component" value="Chromosome"/>
</dbReference>
<keyword evidence="4" id="KW-0233">DNA recombination</keyword>
<dbReference type="InterPro" id="IPR010998">
    <property type="entry name" value="Integrase_recombinase_N"/>
</dbReference>
<sequence length="344" mass="38672">MAQTEIKYTYIVRRKLASGKFKDYWRFRRDDTDCALPGKPGEAAFHERYGELLGREERIADQANDKPAPHTVNWLLDEFFASPEFEVLADSSQKDYRDTAERVRPVIGAERFDCVTKAVVVELRNQYRKQPRTAHKVKQLISRLYSWGEEQGHVAENFNPAAKVKKIKAKVKHIEVWSPEEIDLFLSKCDPVAKTIVMLALYTGQRREDLAQMDWTDYQGGIIRVRQNKTGTPLSIPCHPKLKAHLDSIKSAFGGPIVRSALGRPLNANAISAQINRAVASIDAMPHRSLHGLRYAAAGALEAVGCTVVQITDIIGHRTFQIAMQYASQRRNAEAAMALMEASA</sequence>
<evidence type="ECO:0000259" key="5">
    <source>
        <dbReference type="PROSITE" id="PS51898"/>
    </source>
</evidence>
<evidence type="ECO:0000256" key="2">
    <source>
        <dbReference type="ARBA" id="ARBA00022908"/>
    </source>
</evidence>
<dbReference type="AlphaFoldDB" id="A0AAC9AXH3"/>
<dbReference type="RefSeq" id="WP_054731597.1">
    <property type="nucleotide sequence ID" value="NZ_CP009429.1"/>
</dbReference>
<dbReference type="GO" id="GO:0003677">
    <property type="term" value="F:DNA binding"/>
    <property type="evidence" value="ECO:0007669"/>
    <property type="project" value="UniProtKB-KW"/>
</dbReference>
<reference evidence="6 7" key="2">
    <citation type="journal article" date="2016" name="Genome Announc.">
        <title>Complete Genome Sequence of Sphingopyxis macrogoltabida Strain 203N (NBRC 111659), a Polyethylene Glycol Degrader.</title>
        <authorList>
            <person name="Ohtsubo Y."/>
            <person name="Nonoyama S."/>
            <person name="Nagata Y."/>
            <person name="Numata M."/>
            <person name="Tsuchikane K."/>
            <person name="Hosoyama A."/>
            <person name="Yamazoe A."/>
            <person name="Tsuda M."/>
            <person name="Fujita N."/>
            <person name="Kawai F."/>
        </authorList>
    </citation>
    <scope>NUCLEOTIDE SEQUENCE [LARGE SCALE GENOMIC DNA]</scope>
    <source>
        <strain evidence="6 7">203N</strain>
    </source>
</reference>
<dbReference type="InterPro" id="IPR002104">
    <property type="entry name" value="Integrase_catalytic"/>
</dbReference>
<proteinExistence type="inferred from homology"/>
<protein>
    <recommendedName>
        <fullName evidence="5">Tyr recombinase domain-containing protein</fullName>
    </recommendedName>
</protein>
<evidence type="ECO:0000256" key="3">
    <source>
        <dbReference type="ARBA" id="ARBA00023125"/>
    </source>
</evidence>
<dbReference type="KEGG" id="smaz:LH19_20820"/>
<evidence type="ECO:0000313" key="7">
    <source>
        <dbReference type="Proteomes" id="UP000076088"/>
    </source>
</evidence>
<dbReference type="Gene3D" id="1.10.150.130">
    <property type="match status" value="1"/>
</dbReference>
<evidence type="ECO:0000256" key="4">
    <source>
        <dbReference type="ARBA" id="ARBA00023172"/>
    </source>
</evidence>
<dbReference type="PROSITE" id="PS51898">
    <property type="entry name" value="TYR_RECOMBINASE"/>
    <property type="match status" value="1"/>
</dbReference>
<dbReference type="Pfam" id="PF00589">
    <property type="entry name" value="Phage_integrase"/>
    <property type="match status" value="1"/>
</dbReference>
<name>A0AAC9AXH3_SPHMC</name>
<reference evidence="7" key="1">
    <citation type="submission" date="2015-11" db="EMBL/GenBank/DDBJ databases">
        <title>Complete genome sequence of a polyethylene-glycol degrader Sphingopyxis macrogoltabida 203N (NBRC 111659).</title>
        <authorList>
            <person name="Yoshiyuki O."/>
            <person name="Shouta N."/>
            <person name="Nagata Y."/>
            <person name="Numata M."/>
            <person name="Tsuchikane K."/>
            <person name="Hosoyama A."/>
            <person name="Yamazoe A."/>
            <person name="Tsuda M."/>
            <person name="Fujita N."/>
            <person name="Kawai F."/>
        </authorList>
    </citation>
    <scope>NUCLEOTIDE SEQUENCE [LARGE SCALE GENOMIC DNA]</scope>
    <source>
        <strain evidence="7">203N</strain>
    </source>
</reference>